<evidence type="ECO:0000313" key="4">
    <source>
        <dbReference type="EMBL" id="MBB5039021.1"/>
    </source>
</evidence>
<name>A0A7W8DRL7_9BACT</name>
<dbReference type="GO" id="GO:0022857">
    <property type="term" value="F:transmembrane transporter activity"/>
    <property type="evidence" value="ECO:0007669"/>
    <property type="project" value="TreeGrafter"/>
</dbReference>
<dbReference type="InterPro" id="IPR027417">
    <property type="entry name" value="P-loop_NTPase"/>
</dbReference>
<dbReference type="GO" id="GO:0005886">
    <property type="term" value="C:plasma membrane"/>
    <property type="evidence" value="ECO:0007669"/>
    <property type="project" value="TreeGrafter"/>
</dbReference>
<dbReference type="GO" id="GO:0005524">
    <property type="term" value="F:ATP binding"/>
    <property type="evidence" value="ECO:0007669"/>
    <property type="project" value="UniProtKB-KW"/>
</dbReference>
<keyword evidence="1" id="KW-0547">Nucleotide-binding</keyword>
<dbReference type="PROSITE" id="PS00211">
    <property type="entry name" value="ABC_TRANSPORTER_1"/>
    <property type="match status" value="1"/>
</dbReference>
<evidence type="ECO:0000313" key="5">
    <source>
        <dbReference type="Proteomes" id="UP000534294"/>
    </source>
</evidence>
<gene>
    <name evidence="4" type="ORF">HNQ64_003290</name>
</gene>
<dbReference type="RefSeq" id="WP_184210372.1">
    <property type="nucleotide sequence ID" value="NZ_JACHIF010000007.1"/>
</dbReference>
<dbReference type="GO" id="GO:0016887">
    <property type="term" value="F:ATP hydrolysis activity"/>
    <property type="evidence" value="ECO:0007669"/>
    <property type="project" value="InterPro"/>
</dbReference>
<dbReference type="Proteomes" id="UP000534294">
    <property type="component" value="Unassembled WGS sequence"/>
</dbReference>
<dbReference type="InterPro" id="IPR003593">
    <property type="entry name" value="AAA+_ATPase"/>
</dbReference>
<evidence type="ECO:0000259" key="3">
    <source>
        <dbReference type="PROSITE" id="PS50893"/>
    </source>
</evidence>
<protein>
    <submittedName>
        <fullName evidence="4">Putative ABC transport system ATP-binding protein</fullName>
    </submittedName>
</protein>
<organism evidence="4 5">
    <name type="scientific">Prosthecobacter dejongeii</name>
    <dbReference type="NCBI Taxonomy" id="48465"/>
    <lineage>
        <taxon>Bacteria</taxon>
        <taxon>Pseudomonadati</taxon>
        <taxon>Verrucomicrobiota</taxon>
        <taxon>Verrucomicrobiia</taxon>
        <taxon>Verrucomicrobiales</taxon>
        <taxon>Verrucomicrobiaceae</taxon>
        <taxon>Prosthecobacter</taxon>
    </lineage>
</organism>
<sequence length="223" mass="24649">MDLAVSDLSFQYPGSAFGLAVKSLTVKAGEPLAILGPSGGGKTTLLRLMTGLLAPDKGTVTCGETHLTTLSPDARRQFRLQNIGLIFQDFALLDYLMVKENILLPSQFGCGQKDEAPHQSSVLTRARELAERLEIQPHWSRRTRLLSQGERQRVAIARALAHQPSFVFADEPTASLDAARRSLVMDLLMNYAREKQACLVVVTHDTELMPLFPKHLRVEDLTV</sequence>
<evidence type="ECO:0000256" key="1">
    <source>
        <dbReference type="ARBA" id="ARBA00022741"/>
    </source>
</evidence>
<proteinExistence type="predicted"/>
<dbReference type="Pfam" id="PF00005">
    <property type="entry name" value="ABC_tran"/>
    <property type="match status" value="1"/>
</dbReference>
<keyword evidence="2 4" id="KW-0067">ATP-binding</keyword>
<dbReference type="InterPro" id="IPR017871">
    <property type="entry name" value="ABC_transporter-like_CS"/>
</dbReference>
<dbReference type="Gene3D" id="3.40.50.300">
    <property type="entry name" value="P-loop containing nucleotide triphosphate hydrolases"/>
    <property type="match status" value="1"/>
</dbReference>
<comment type="caution">
    <text evidence="4">The sequence shown here is derived from an EMBL/GenBank/DDBJ whole genome shotgun (WGS) entry which is preliminary data.</text>
</comment>
<dbReference type="AlphaFoldDB" id="A0A7W8DRL7"/>
<dbReference type="SMART" id="SM00382">
    <property type="entry name" value="AAA"/>
    <property type="match status" value="1"/>
</dbReference>
<dbReference type="PROSITE" id="PS50893">
    <property type="entry name" value="ABC_TRANSPORTER_2"/>
    <property type="match status" value="1"/>
</dbReference>
<dbReference type="SUPFAM" id="SSF52540">
    <property type="entry name" value="P-loop containing nucleoside triphosphate hydrolases"/>
    <property type="match status" value="1"/>
</dbReference>
<evidence type="ECO:0000256" key="2">
    <source>
        <dbReference type="ARBA" id="ARBA00022840"/>
    </source>
</evidence>
<feature type="domain" description="ABC transporter" evidence="3">
    <location>
        <begin position="3"/>
        <end position="221"/>
    </location>
</feature>
<reference evidence="4 5" key="1">
    <citation type="submission" date="2020-08" db="EMBL/GenBank/DDBJ databases">
        <title>Genomic Encyclopedia of Type Strains, Phase IV (KMG-IV): sequencing the most valuable type-strain genomes for metagenomic binning, comparative biology and taxonomic classification.</title>
        <authorList>
            <person name="Goeker M."/>
        </authorList>
    </citation>
    <scope>NUCLEOTIDE SEQUENCE [LARGE SCALE GENOMIC DNA]</scope>
    <source>
        <strain evidence="4 5">DSM 12251</strain>
    </source>
</reference>
<keyword evidence="5" id="KW-1185">Reference proteome</keyword>
<dbReference type="PANTHER" id="PTHR24220:SF611">
    <property type="entry name" value="ATP-BINDING COMPONENT OF ABC TRANSPORTER-RELATED"/>
    <property type="match status" value="1"/>
</dbReference>
<accession>A0A7W8DRL7</accession>
<dbReference type="PANTHER" id="PTHR24220">
    <property type="entry name" value="IMPORT ATP-BINDING PROTEIN"/>
    <property type="match status" value="1"/>
</dbReference>
<dbReference type="EMBL" id="JACHIF010000007">
    <property type="protein sequence ID" value="MBB5039021.1"/>
    <property type="molecule type" value="Genomic_DNA"/>
</dbReference>
<dbReference type="InterPro" id="IPR003439">
    <property type="entry name" value="ABC_transporter-like_ATP-bd"/>
</dbReference>
<dbReference type="InterPro" id="IPR015854">
    <property type="entry name" value="ABC_transpr_LolD-like"/>
</dbReference>